<evidence type="ECO:0000313" key="2">
    <source>
        <dbReference type="EMBL" id="GIY19123.1"/>
    </source>
</evidence>
<keyword evidence="1" id="KW-0812">Transmembrane</keyword>
<evidence type="ECO:0000313" key="3">
    <source>
        <dbReference type="Proteomes" id="UP001054945"/>
    </source>
</evidence>
<organism evidence="2 3">
    <name type="scientific">Caerostris extrusa</name>
    <name type="common">Bark spider</name>
    <name type="synonym">Caerostris bankana</name>
    <dbReference type="NCBI Taxonomy" id="172846"/>
    <lineage>
        <taxon>Eukaryota</taxon>
        <taxon>Metazoa</taxon>
        <taxon>Ecdysozoa</taxon>
        <taxon>Arthropoda</taxon>
        <taxon>Chelicerata</taxon>
        <taxon>Arachnida</taxon>
        <taxon>Araneae</taxon>
        <taxon>Araneomorphae</taxon>
        <taxon>Entelegynae</taxon>
        <taxon>Araneoidea</taxon>
        <taxon>Araneidae</taxon>
        <taxon>Caerostris</taxon>
    </lineage>
</organism>
<dbReference type="AlphaFoldDB" id="A0AAV4RAY0"/>
<gene>
    <name evidence="2" type="ORF">CEXT_644961</name>
</gene>
<dbReference type="EMBL" id="BPLR01007720">
    <property type="protein sequence ID" value="GIY19123.1"/>
    <property type="molecule type" value="Genomic_DNA"/>
</dbReference>
<keyword evidence="1" id="KW-0472">Membrane</keyword>
<sequence length="103" mass="12086">MSPKEEIQDTGARGVHAYQEVNHVLLFKYSLRYHILLQFVFLLLLTITTMNLLVKHFGDKHCSFLKQGDKMDIVTAYVVMWYVQRQLDCLRRGFTPNGPHIFT</sequence>
<reference evidence="2 3" key="1">
    <citation type="submission" date="2021-06" db="EMBL/GenBank/DDBJ databases">
        <title>Caerostris extrusa draft genome.</title>
        <authorList>
            <person name="Kono N."/>
            <person name="Arakawa K."/>
        </authorList>
    </citation>
    <scope>NUCLEOTIDE SEQUENCE [LARGE SCALE GENOMIC DNA]</scope>
</reference>
<protein>
    <submittedName>
        <fullName evidence="2">Uncharacterized protein</fullName>
    </submittedName>
</protein>
<comment type="caution">
    <text evidence="2">The sequence shown here is derived from an EMBL/GenBank/DDBJ whole genome shotgun (WGS) entry which is preliminary data.</text>
</comment>
<dbReference type="Proteomes" id="UP001054945">
    <property type="component" value="Unassembled WGS sequence"/>
</dbReference>
<name>A0AAV4RAY0_CAEEX</name>
<feature type="transmembrane region" description="Helical" evidence="1">
    <location>
        <begin position="35"/>
        <end position="54"/>
    </location>
</feature>
<keyword evidence="3" id="KW-1185">Reference proteome</keyword>
<accession>A0AAV4RAY0</accession>
<evidence type="ECO:0000256" key="1">
    <source>
        <dbReference type="SAM" id="Phobius"/>
    </source>
</evidence>
<keyword evidence="1" id="KW-1133">Transmembrane helix</keyword>
<proteinExistence type="predicted"/>